<feature type="domain" description="Myb-like" evidence="2">
    <location>
        <begin position="1"/>
        <end position="55"/>
    </location>
</feature>
<name>A0A1Y1WFW0_9FUNG</name>
<evidence type="ECO:0000313" key="3">
    <source>
        <dbReference type="EMBL" id="ORX72451.1"/>
    </source>
</evidence>
<sequence length="96" mass="10881">MWTRDEVEKVIRGAHKAEKEALRRGEQDINWEDVVKETRLARDPNECRRIYDTYYHLCRVNLGLDGSNPKILGLVGVLGLAGVYILGEPLFTALVG</sequence>
<organism evidence="3 4">
    <name type="scientific">Linderina pennispora</name>
    <dbReference type="NCBI Taxonomy" id="61395"/>
    <lineage>
        <taxon>Eukaryota</taxon>
        <taxon>Fungi</taxon>
        <taxon>Fungi incertae sedis</taxon>
        <taxon>Zoopagomycota</taxon>
        <taxon>Kickxellomycotina</taxon>
        <taxon>Kickxellomycetes</taxon>
        <taxon>Kickxellales</taxon>
        <taxon>Kickxellaceae</taxon>
        <taxon>Linderina</taxon>
    </lineage>
</organism>
<dbReference type="OrthoDB" id="5537013at2759"/>
<dbReference type="EMBL" id="MCFD01000003">
    <property type="protein sequence ID" value="ORX72451.1"/>
    <property type="molecule type" value="Genomic_DNA"/>
</dbReference>
<keyword evidence="1" id="KW-0472">Membrane</keyword>
<dbReference type="Proteomes" id="UP000193922">
    <property type="component" value="Unassembled WGS sequence"/>
</dbReference>
<proteinExistence type="predicted"/>
<dbReference type="GeneID" id="63803585"/>
<reference evidence="3 4" key="1">
    <citation type="submission" date="2016-07" db="EMBL/GenBank/DDBJ databases">
        <title>Pervasive Adenine N6-methylation of Active Genes in Fungi.</title>
        <authorList>
            <consortium name="DOE Joint Genome Institute"/>
            <person name="Mondo S.J."/>
            <person name="Dannebaum R.O."/>
            <person name="Kuo R.C."/>
            <person name="Labutti K."/>
            <person name="Haridas S."/>
            <person name="Kuo A."/>
            <person name="Salamov A."/>
            <person name="Ahrendt S.R."/>
            <person name="Lipzen A."/>
            <person name="Sullivan W."/>
            <person name="Andreopoulos W.B."/>
            <person name="Clum A."/>
            <person name="Lindquist E."/>
            <person name="Daum C."/>
            <person name="Ramamoorthy G.K."/>
            <person name="Gryganskyi A."/>
            <person name="Culley D."/>
            <person name="Magnuson J.K."/>
            <person name="James T.Y."/>
            <person name="O'Malley M.A."/>
            <person name="Stajich J.E."/>
            <person name="Spatafora J.W."/>
            <person name="Visel A."/>
            <person name="Grigoriev I.V."/>
        </authorList>
    </citation>
    <scope>NUCLEOTIDE SEQUENCE [LARGE SCALE GENOMIC DNA]</scope>
    <source>
        <strain evidence="3 4">ATCC 12442</strain>
    </source>
</reference>
<accession>A0A1Y1WFW0</accession>
<feature type="transmembrane region" description="Helical" evidence="1">
    <location>
        <begin position="71"/>
        <end position="95"/>
    </location>
</feature>
<keyword evidence="1" id="KW-1133">Transmembrane helix</keyword>
<comment type="caution">
    <text evidence="3">The sequence shown here is derived from an EMBL/GenBank/DDBJ whole genome shotgun (WGS) entry which is preliminary data.</text>
</comment>
<keyword evidence="1" id="KW-0812">Transmembrane</keyword>
<dbReference type="InterPro" id="IPR001005">
    <property type="entry name" value="SANT/Myb"/>
</dbReference>
<evidence type="ECO:0000313" key="4">
    <source>
        <dbReference type="Proteomes" id="UP000193922"/>
    </source>
</evidence>
<evidence type="ECO:0000259" key="2">
    <source>
        <dbReference type="PROSITE" id="PS50090"/>
    </source>
</evidence>
<keyword evidence="4" id="KW-1185">Reference proteome</keyword>
<protein>
    <recommendedName>
        <fullName evidence="2">Myb-like domain-containing protein</fullName>
    </recommendedName>
</protein>
<gene>
    <name evidence="3" type="ORF">DL89DRAFT_266013</name>
</gene>
<dbReference type="RefSeq" id="XP_040745875.1">
    <property type="nucleotide sequence ID" value="XM_040886937.1"/>
</dbReference>
<evidence type="ECO:0000256" key="1">
    <source>
        <dbReference type="SAM" id="Phobius"/>
    </source>
</evidence>
<dbReference type="AlphaFoldDB" id="A0A1Y1WFW0"/>
<dbReference type="PROSITE" id="PS50090">
    <property type="entry name" value="MYB_LIKE"/>
    <property type="match status" value="1"/>
</dbReference>